<comment type="caution">
    <text evidence="1">The sequence shown here is derived from an EMBL/GenBank/DDBJ whole genome shotgun (WGS) entry which is preliminary data.</text>
</comment>
<gene>
    <name evidence="1" type="ORF">GDO54_001364</name>
</gene>
<dbReference type="EMBL" id="DYDO01000001">
    <property type="protein sequence ID" value="DBA33725.1"/>
    <property type="molecule type" value="Genomic_DNA"/>
</dbReference>
<reference evidence="1" key="1">
    <citation type="thesis" date="2020" institute="ProQuest LLC" country="789 East Eisenhower Parkway, Ann Arbor, MI, USA">
        <title>Comparative Genomics and Chromosome Evolution.</title>
        <authorList>
            <person name="Mudd A.B."/>
        </authorList>
    </citation>
    <scope>NUCLEOTIDE SEQUENCE</scope>
    <source>
        <strain evidence="1">1538</strain>
        <tissue evidence="1">Blood</tissue>
    </source>
</reference>
<sequence length="92" mass="10313">MHTHILIYIQFFFPQTGTQSHFYGILCSMLDGTCTAISTHVTSAGRTLKLMHHCLGLNKCPNSARVSTHKHLMDAPYCYGQVELQTGHNCVF</sequence>
<proteinExistence type="predicted"/>
<dbReference type="Proteomes" id="UP001181693">
    <property type="component" value="Unassembled WGS sequence"/>
</dbReference>
<evidence type="ECO:0000313" key="1">
    <source>
        <dbReference type="EMBL" id="DBA33725.1"/>
    </source>
</evidence>
<keyword evidence="2" id="KW-1185">Reference proteome</keyword>
<organism evidence="1 2">
    <name type="scientific">Pyxicephalus adspersus</name>
    <name type="common">African bullfrog</name>
    <dbReference type="NCBI Taxonomy" id="30357"/>
    <lineage>
        <taxon>Eukaryota</taxon>
        <taxon>Metazoa</taxon>
        <taxon>Chordata</taxon>
        <taxon>Craniata</taxon>
        <taxon>Vertebrata</taxon>
        <taxon>Euteleostomi</taxon>
        <taxon>Amphibia</taxon>
        <taxon>Batrachia</taxon>
        <taxon>Anura</taxon>
        <taxon>Neobatrachia</taxon>
        <taxon>Ranoidea</taxon>
        <taxon>Pyxicephalidae</taxon>
        <taxon>Pyxicephalinae</taxon>
        <taxon>Pyxicephalus</taxon>
    </lineage>
</organism>
<dbReference type="AlphaFoldDB" id="A0AAV3B6S3"/>
<evidence type="ECO:0000313" key="2">
    <source>
        <dbReference type="Proteomes" id="UP001181693"/>
    </source>
</evidence>
<protein>
    <recommendedName>
        <fullName evidence="3">Secreted protein</fullName>
    </recommendedName>
</protein>
<name>A0AAV3B6S3_PYXAD</name>
<evidence type="ECO:0008006" key="3">
    <source>
        <dbReference type="Google" id="ProtNLM"/>
    </source>
</evidence>
<accession>A0AAV3B6S3</accession>